<accession>A0A7W9TJM4</accession>
<feature type="region of interest" description="Disordered" evidence="1">
    <location>
        <begin position="100"/>
        <end position="124"/>
    </location>
</feature>
<gene>
    <name evidence="2" type="ORF">HNR57_007817</name>
</gene>
<reference evidence="2 3" key="1">
    <citation type="submission" date="2020-08" db="EMBL/GenBank/DDBJ databases">
        <title>Genomic Encyclopedia of Type Strains, Phase IV (KMG-IV): sequencing the most valuable type-strain genomes for metagenomic binning, comparative biology and taxonomic classification.</title>
        <authorList>
            <person name="Goeker M."/>
        </authorList>
    </citation>
    <scope>NUCLEOTIDE SEQUENCE [LARGE SCALE GENOMIC DNA]</scope>
    <source>
        <strain evidence="2 3">DSM 43350</strain>
    </source>
</reference>
<proteinExistence type="predicted"/>
<evidence type="ECO:0000313" key="3">
    <source>
        <dbReference type="Proteomes" id="UP000591537"/>
    </source>
</evidence>
<name>A0A7W9TJM4_9ACTN</name>
<dbReference type="EMBL" id="JACHGV010000023">
    <property type="protein sequence ID" value="MBB6081854.1"/>
    <property type="molecule type" value="Genomic_DNA"/>
</dbReference>
<dbReference type="RefSeq" id="WP_184567955.1">
    <property type="nucleotide sequence ID" value="NZ_BAAARS010000012.1"/>
</dbReference>
<evidence type="ECO:0000313" key="2">
    <source>
        <dbReference type="EMBL" id="MBB6081854.1"/>
    </source>
</evidence>
<protein>
    <submittedName>
        <fullName evidence="2">Uncharacterized protein</fullName>
    </submittedName>
</protein>
<evidence type="ECO:0000256" key="1">
    <source>
        <dbReference type="SAM" id="MobiDB-lite"/>
    </source>
</evidence>
<organism evidence="2 3">
    <name type="scientific">Streptomyces paradoxus</name>
    <dbReference type="NCBI Taxonomy" id="66375"/>
    <lineage>
        <taxon>Bacteria</taxon>
        <taxon>Bacillati</taxon>
        <taxon>Actinomycetota</taxon>
        <taxon>Actinomycetes</taxon>
        <taxon>Kitasatosporales</taxon>
        <taxon>Streptomycetaceae</taxon>
        <taxon>Streptomyces</taxon>
    </lineage>
</organism>
<sequence length="300" mass="32592">MLDKFRASFIAGLDGGTPSEEAIRIGQTVGLPAQIAVGLQVHPGSGLPADEVFDDAVWSILSSINVEFAMWDSAAQNAEIGSRDLKRTMLDGVPDLTGVAGRTSTGWPSASIPRSRRPPSSRTTRSWARPLWRAVCLVHYLTRWPVFGVMKKHVKAIAGKQRLRTNTYVEILAPIVDHPWRLAKKQTLPQARSAWGNGGVLTKEVMESDWQPRLCSDFTALIEPAQSGATEARLPLAVAGGIALITDQMLTRNVGSAVGTTVPFRADVEDVTARLSRRDNKASLLLLAHAANRSMPTGWR</sequence>
<dbReference type="Proteomes" id="UP000591537">
    <property type="component" value="Unassembled WGS sequence"/>
</dbReference>
<keyword evidence="3" id="KW-1185">Reference proteome</keyword>
<dbReference type="AlphaFoldDB" id="A0A7W9TJM4"/>
<comment type="caution">
    <text evidence="2">The sequence shown here is derived from an EMBL/GenBank/DDBJ whole genome shotgun (WGS) entry which is preliminary data.</text>
</comment>